<comment type="subcellular location">
    <subcellularLocation>
        <location evidence="1">Membrane</location>
        <topology evidence="1">Multi-pass membrane protein</topology>
    </subcellularLocation>
</comment>
<dbReference type="InterPro" id="IPR052263">
    <property type="entry name" value="GPI_Anchor_Biosynth"/>
</dbReference>
<dbReference type="PANTHER" id="PTHR46346">
    <property type="entry name" value="PHOSPHATIDYLINOSITOL N-ACETYLGLUCOSAMINYLTRANSFERASE SUBUNIT P"/>
    <property type="match status" value="1"/>
</dbReference>
<comment type="caution">
    <text evidence="8">The sequence shown here is derived from an EMBL/GenBank/DDBJ whole genome shotgun (WGS) entry which is preliminary data.</text>
</comment>
<proteinExistence type="predicted"/>
<name>A0A8H5ATT6_9AGAR</name>
<evidence type="ECO:0000256" key="1">
    <source>
        <dbReference type="ARBA" id="ARBA00004141"/>
    </source>
</evidence>
<evidence type="ECO:0000256" key="2">
    <source>
        <dbReference type="ARBA" id="ARBA00022692"/>
    </source>
</evidence>
<keyword evidence="3 6" id="KW-1133">Transmembrane helix</keyword>
<keyword evidence="2 6" id="KW-0812">Transmembrane</keyword>
<evidence type="ECO:0000313" key="9">
    <source>
        <dbReference type="Proteomes" id="UP000567179"/>
    </source>
</evidence>
<dbReference type="PANTHER" id="PTHR46346:SF1">
    <property type="entry name" value="PHOSPHATIDYLINOSITOL N-ACETYLGLUCOSAMINYLTRANSFERASE SUBUNIT P"/>
    <property type="match status" value="1"/>
</dbReference>
<sequence length="172" mass="19854">MADSPSDVLLDTSPRSTTAPYRWPPEPEERRSRAPEFYGFVAWTSTYLFFVLYILWAVLPDEWIVWTGVTWYPNREWALLVPSWTVVTVIFTYITYSALAIRATPAFNEMRTITDSRAAWPSHEDGDYNPYIASAESNAIPEIYDIPIGLVNHVLYHDTLQKARTRRPDPPP</sequence>
<gene>
    <name evidence="8" type="ORF">D9619_008064</name>
</gene>
<dbReference type="GO" id="GO:0005783">
    <property type="term" value="C:endoplasmic reticulum"/>
    <property type="evidence" value="ECO:0007669"/>
    <property type="project" value="TreeGrafter"/>
</dbReference>
<evidence type="ECO:0000313" key="8">
    <source>
        <dbReference type="EMBL" id="KAF5310794.1"/>
    </source>
</evidence>
<evidence type="ECO:0000256" key="3">
    <source>
        <dbReference type="ARBA" id="ARBA00022989"/>
    </source>
</evidence>
<evidence type="ECO:0000256" key="4">
    <source>
        <dbReference type="ARBA" id="ARBA00023136"/>
    </source>
</evidence>
<dbReference type="GO" id="GO:0006506">
    <property type="term" value="P:GPI anchor biosynthetic process"/>
    <property type="evidence" value="ECO:0007669"/>
    <property type="project" value="TreeGrafter"/>
</dbReference>
<evidence type="ECO:0000256" key="6">
    <source>
        <dbReference type="SAM" id="Phobius"/>
    </source>
</evidence>
<dbReference type="Pfam" id="PF08510">
    <property type="entry name" value="PIG-P"/>
    <property type="match status" value="1"/>
</dbReference>
<dbReference type="GO" id="GO:0016020">
    <property type="term" value="C:membrane"/>
    <property type="evidence" value="ECO:0007669"/>
    <property type="project" value="UniProtKB-SubCell"/>
</dbReference>
<organism evidence="8 9">
    <name type="scientific">Psilocybe cf. subviscida</name>
    <dbReference type="NCBI Taxonomy" id="2480587"/>
    <lineage>
        <taxon>Eukaryota</taxon>
        <taxon>Fungi</taxon>
        <taxon>Dikarya</taxon>
        <taxon>Basidiomycota</taxon>
        <taxon>Agaricomycotina</taxon>
        <taxon>Agaricomycetes</taxon>
        <taxon>Agaricomycetidae</taxon>
        <taxon>Agaricales</taxon>
        <taxon>Agaricineae</taxon>
        <taxon>Strophariaceae</taxon>
        <taxon>Psilocybe</taxon>
    </lineage>
</organism>
<accession>A0A8H5ATT6</accession>
<evidence type="ECO:0000256" key="5">
    <source>
        <dbReference type="SAM" id="MobiDB-lite"/>
    </source>
</evidence>
<feature type="transmembrane region" description="Helical" evidence="6">
    <location>
        <begin position="37"/>
        <end position="59"/>
    </location>
</feature>
<feature type="region of interest" description="Disordered" evidence="5">
    <location>
        <begin position="1"/>
        <end position="30"/>
    </location>
</feature>
<dbReference type="AlphaFoldDB" id="A0A8H5ATT6"/>
<evidence type="ECO:0000259" key="7">
    <source>
        <dbReference type="Pfam" id="PF08510"/>
    </source>
</evidence>
<feature type="transmembrane region" description="Helical" evidence="6">
    <location>
        <begin position="79"/>
        <end position="101"/>
    </location>
</feature>
<reference evidence="8 9" key="1">
    <citation type="journal article" date="2020" name="ISME J.">
        <title>Uncovering the hidden diversity of litter-decomposition mechanisms in mushroom-forming fungi.</title>
        <authorList>
            <person name="Floudas D."/>
            <person name="Bentzer J."/>
            <person name="Ahren D."/>
            <person name="Johansson T."/>
            <person name="Persson P."/>
            <person name="Tunlid A."/>
        </authorList>
    </citation>
    <scope>NUCLEOTIDE SEQUENCE [LARGE SCALE GENOMIC DNA]</scope>
    <source>
        <strain evidence="8 9">CBS 101986</strain>
    </source>
</reference>
<keyword evidence="4 6" id="KW-0472">Membrane</keyword>
<feature type="domain" description="PIG-P" evidence="7">
    <location>
        <begin position="36"/>
        <end position="156"/>
    </location>
</feature>
<dbReference type="Proteomes" id="UP000567179">
    <property type="component" value="Unassembled WGS sequence"/>
</dbReference>
<dbReference type="InterPro" id="IPR013717">
    <property type="entry name" value="PIG-P"/>
</dbReference>
<dbReference type="EMBL" id="JAACJJ010000057">
    <property type="protein sequence ID" value="KAF5310794.1"/>
    <property type="molecule type" value="Genomic_DNA"/>
</dbReference>
<protein>
    <recommendedName>
        <fullName evidence="7">PIG-P domain-containing protein</fullName>
    </recommendedName>
</protein>
<keyword evidence="9" id="KW-1185">Reference proteome</keyword>